<feature type="signal peptide" evidence="2">
    <location>
        <begin position="1"/>
        <end position="25"/>
    </location>
</feature>
<keyword evidence="4" id="KW-1185">Reference proteome</keyword>
<keyword evidence="2" id="KW-0732">Signal</keyword>
<feature type="chain" id="PRO_5005535090" evidence="2">
    <location>
        <begin position="26"/>
        <end position="256"/>
    </location>
</feature>
<dbReference type="EMBL" id="JRES01001578">
    <property type="protein sequence ID" value="KNC21844.1"/>
    <property type="molecule type" value="Genomic_DNA"/>
</dbReference>
<comment type="caution">
    <text evidence="3">The sequence shown here is derived from an EMBL/GenBank/DDBJ whole genome shotgun (WGS) entry which is preliminary data.</text>
</comment>
<name>A0A0L0BRK4_LUCCU</name>
<evidence type="ECO:0000313" key="3">
    <source>
        <dbReference type="EMBL" id="KNC21844.1"/>
    </source>
</evidence>
<evidence type="ECO:0000313" key="4">
    <source>
        <dbReference type="Proteomes" id="UP000037069"/>
    </source>
</evidence>
<reference evidence="3 4" key="1">
    <citation type="journal article" date="2015" name="Nat. Commun.">
        <title>Lucilia cuprina genome unlocks parasitic fly biology to underpin future interventions.</title>
        <authorList>
            <person name="Anstead C.A."/>
            <person name="Korhonen P.K."/>
            <person name="Young N.D."/>
            <person name="Hall R.S."/>
            <person name="Jex A.R."/>
            <person name="Murali S.C."/>
            <person name="Hughes D.S."/>
            <person name="Lee S.F."/>
            <person name="Perry T."/>
            <person name="Stroehlein A.J."/>
            <person name="Ansell B.R."/>
            <person name="Breugelmans B."/>
            <person name="Hofmann A."/>
            <person name="Qu J."/>
            <person name="Dugan S."/>
            <person name="Lee S.L."/>
            <person name="Chao H."/>
            <person name="Dinh H."/>
            <person name="Han Y."/>
            <person name="Doddapaneni H.V."/>
            <person name="Worley K.C."/>
            <person name="Muzny D.M."/>
            <person name="Ioannidis P."/>
            <person name="Waterhouse R.M."/>
            <person name="Zdobnov E.M."/>
            <person name="James P.J."/>
            <person name="Bagnall N.H."/>
            <person name="Kotze A.C."/>
            <person name="Gibbs R.A."/>
            <person name="Richards S."/>
            <person name="Batterham P."/>
            <person name="Gasser R.B."/>
        </authorList>
    </citation>
    <scope>NUCLEOTIDE SEQUENCE [LARGE SCALE GENOMIC DNA]</scope>
    <source>
        <strain evidence="3 4">LS</strain>
        <tissue evidence="3">Full body</tissue>
    </source>
</reference>
<dbReference type="Proteomes" id="UP000037069">
    <property type="component" value="Unassembled WGS sequence"/>
</dbReference>
<proteinExistence type="predicted"/>
<dbReference type="AlphaFoldDB" id="A0A0L0BRK4"/>
<protein>
    <submittedName>
        <fullName evidence="3">Uncharacterized protein</fullName>
    </submittedName>
</protein>
<feature type="region of interest" description="Disordered" evidence="1">
    <location>
        <begin position="193"/>
        <end position="219"/>
    </location>
</feature>
<organism evidence="3 4">
    <name type="scientific">Lucilia cuprina</name>
    <name type="common">Green bottle fly</name>
    <name type="synonym">Australian sheep blowfly</name>
    <dbReference type="NCBI Taxonomy" id="7375"/>
    <lineage>
        <taxon>Eukaryota</taxon>
        <taxon>Metazoa</taxon>
        <taxon>Ecdysozoa</taxon>
        <taxon>Arthropoda</taxon>
        <taxon>Hexapoda</taxon>
        <taxon>Insecta</taxon>
        <taxon>Pterygota</taxon>
        <taxon>Neoptera</taxon>
        <taxon>Endopterygota</taxon>
        <taxon>Diptera</taxon>
        <taxon>Brachycera</taxon>
        <taxon>Muscomorpha</taxon>
        <taxon>Oestroidea</taxon>
        <taxon>Calliphoridae</taxon>
        <taxon>Luciliinae</taxon>
        <taxon>Lucilia</taxon>
    </lineage>
</organism>
<accession>A0A0L0BRK4</accession>
<gene>
    <name evidence="3" type="ORF">FF38_03236</name>
</gene>
<evidence type="ECO:0000256" key="2">
    <source>
        <dbReference type="SAM" id="SignalP"/>
    </source>
</evidence>
<sequence>MAGGFGTVALCCCTCLAGLWKRARLDVSRDGPGLTMSLRNKRLRAEELGVLRYTYLRRVLRFLADEVCVGLNKLVGLVELLEAPSIVVDCFAASSFMSSMKLNISFFFDNTALTISNCGIVTEGGGKIPAKHLRIRLNISRSRRQLSLNNSVGQLKELSAKLQVTRAGWDSFNTVACSGIVLRFCARSSYSTVSSGSCSGSSSSSASSSSSSSSSSPKRSGDFSLLYFFNIKDSENCCEVLSEVSIKLDKRLLATV</sequence>
<evidence type="ECO:0000256" key="1">
    <source>
        <dbReference type="SAM" id="MobiDB-lite"/>
    </source>
</evidence>